<name>A0A2T4Z5D3_9HYPH</name>
<evidence type="ECO:0000313" key="2">
    <source>
        <dbReference type="Proteomes" id="UP000241808"/>
    </source>
</evidence>
<dbReference type="AlphaFoldDB" id="A0A2T4Z5D3"/>
<dbReference type="RefSeq" id="WP_108176793.1">
    <property type="nucleotide sequence ID" value="NZ_PZZL01000004.1"/>
</dbReference>
<keyword evidence="2" id="KW-1185">Reference proteome</keyword>
<dbReference type="Gene3D" id="3.40.50.150">
    <property type="entry name" value="Vaccinia Virus protein VP39"/>
    <property type="match status" value="1"/>
</dbReference>
<protein>
    <recommendedName>
        <fullName evidence="3">Nodulation protein S (NodS)</fullName>
    </recommendedName>
</protein>
<organism evidence="1 2">
    <name type="scientific">Phreatobacter oligotrophus</name>
    <dbReference type="NCBI Taxonomy" id="1122261"/>
    <lineage>
        <taxon>Bacteria</taxon>
        <taxon>Pseudomonadati</taxon>
        <taxon>Pseudomonadota</taxon>
        <taxon>Alphaproteobacteria</taxon>
        <taxon>Hyphomicrobiales</taxon>
        <taxon>Phreatobacteraceae</taxon>
        <taxon>Phreatobacter</taxon>
    </lineage>
</organism>
<evidence type="ECO:0000313" key="1">
    <source>
        <dbReference type="EMBL" id="PTM57065.1"/>
    </source>
</evidence>
<dbReference type="InterPro" id="IPR029063">
    <property type="entry name" value="SAM-dependent_MTases_sf"/>
</dbReference>
<comment type="caution">
    <text evidence="1">The sequence shown here is derived from an EMBL/GenBank/DDBJ whole genome shotgun (WGS) entry which is preliminary data.</text>
</comment>
<dbReference type="EMBL" id="PZZL01000004">
    <property type="protein sequence ID" value="PTM57065.1"/>
    <property type="molecule type" value="Genomic_DNA"/>
</dbReference>
<accession>A0A2T4Z5D3</accession>
<gene>
    <name evidence="1" type="ORF">C8P69_104113</name>
</gene>
<dbReference type="SUPFAM" id="SSF53335">
    <property type="entry name" value="S-adenosyl-L-methionine-dependent methyltransferases"/>
    <property type="match status" value="1"/>
</dbReference>
<reference evidence="1 2" key="1">
    <citation type="submission" date="2018-04" db="EMBL/GenBank/DDBJ databases">
        <title>Genomic Encyclopedia of Archaeal and Bacterial Type Strains, Phase II (KMG-II): from individual species to whole genera.</title>
        <authorList>
            <person name="Goeker M."/>
        </authorList>
    </citation>
    <scope>NUCLEOTIDE SEQUENCE [LARGE SCALE GENOMIC DNA]</scope>
    <source>
        <strain evidence="1 2">DSM 25521</strain>
    </source>
</reference>
<sequence length="215" mass="23784">MADLSAWGVARARAGYAIGTILGRPKACVLDRVFAACPDFYRMRDYGDERMDAVADVIRDEVGSCASLGDVSVYEGYTLGRVAARLGVSDLSGCDLSQVALDRARAELAGTFVPYDLNRLYQDPTSTLPLPQVDVLLVCECLYYVGPFGDLAWRRPWICRDRKLAFLAALRRHARKAVVFQHFGARQKEAIGRLVVEAGGRKVEDRWGIWLLPAA</sequence>
<evidence type="ECO:0008006" key="3">
    <source>
        <dbReference type="Google" id="ProtNLM"/>
    </source>
</evidence>
<proteinExistence type="predicted"/>
<dbReference type="Proteomes" id="UP000241808">
    <property type="component" value="Unassembled WGS sequence"/>
</dbReference>